<evidence type="ECO:0000313" key="1">
    <source>
        <dbReference type="EMBL" id="ALS35531.1"/>
    </source>
</evidence>
<reference evidence="1 2" key="3">
    <citation type="journal article" date="2013" name="PLoS ONE">
        <title>Candidate genes that may be responsible for the unusual resistances exhibited by Bacillus pumilus SAFR-032 spores.</title>
        <authorList>
            <person name="Tirumalai M.R."/>
            <person name="Rastogi R."/>
            <person name="Zamani N."/>
            <person name="O'Bryant Williams E."/>
            <person name="Allen S."/>
            <person name="Diouf F."/>
            <person name="Kwende S."/>
            <person name="Weinstock G.M."/>
            <person name="Venkateswaran K.J."/>
            <person name="Fox G.E."/>
        </authorList>
    </citation>
    <scope>NUCLEOTIDE SEQUENCE [LARGE SCALE GENOMIC DNA]</scope>
    <source>
        <strain evidence="1 2">SAFR-032</strain>
    </source>
</reference>
<reference evidence="1 2" key="1">
    <citation type="journal article" date="2007" name="PLoS ONE">
        <title>Paradoxical DNA repair and peroxide resistance gene conservation in Bacillus pumilus SAFR-032.</title>
        <authorList>
            <person name="Gioia J."/>
            <person name="Yerrapragada S."/>
            <person name="Qin X."/>
            <person name="Jiang H."/>
            <person name="Igboeli O.C."/>
            <person name="Muzny D."/>
            <person name="Dugan-Rocha S."/>
            <person name="Ding Y."/>
            <person name="Hawes A."/>
            <person name="Liu W."/>
            <person name="Perez L."/>
            <person name="Kovar C."/>
            <person name="Dinh H."/>
            <person name="Lee S."/>
            <person name="Nazareth L."/>
            <person name="Blyth P."/>
            <person name="Holder M."/>
            <person name="Buhay C."/>
            <person name="Tirumalai M.R."/>
            <person name="Liu Y."/>
            <person name="Dasgupta I."/>
            <person name="Bokhetache L."/>
            <person name="Fujita M."/>
            <person name="Karouia F."/>
            <person name="Eswara Moorthy P."/>
            <person name="Siefert J."/>
            <person name="Uzman A."/>
            <person name="Buzumbo P."/>
            <person name="Verma A."/>
            <person name="Zwiya H."/>
            <person name="McWilliams B.D."/>
            <person name="Olowu A."/>
            <person name="Clinkenbeard K.D."/>
            <person name="Newcombe D."/>
            <person name="Golebiewski L."/>
            <person name="Petrosino J.F."/>
            <person name="Nicholson W.L."/>
            <person name="Fox G.E."/>
            <person name="Venkateswaran K."/>
            <person name="Highlander S.K."/>
            <person name="Weinstock G.M."/>
        </authorList>
    </citation>
    <scope>NUCLEOTIDE SEQUENCE [LARGE SCALE GENOMIC DNA]</scope>
    <source>
        <strain evidence="1 2">SAFR-032</strain>
    </source>
</reference>
<dbReference type="EMBL" id="CP000813">
    <property type="protein sequence ID" value="ALS35531.1"/>
    <property type="molecule type" value="Genomic_DNA"/>
</dbReference>
<reference evidence="1 2" key="2">
    <citation type="journal article" date="2013" name="Extremophiles">
        <title>An ICEBs1-like element may be associated with the extreme radiation and desiccation resistance of Bacillus pumilus SAFR-032 spores.</title>
        <authorList>
            <person name="Tirumalai M.R."/>
            <person name="Fox G.E."/>
        </authorList>
    </citation>
    <scope>NUCLEOTIDE SEQUENCE [LARGE SCALE GENOMIC DNA]</scope>
    <source>
        <strain evidence="1 2">SAFR-032</strain>
    </source>
</reference>
<accession>A0A0U2ITL5</accession>
<protein>
    <submittedName>
        <fullName evidence="1">Uncharacterized protein</fullName>
    </submittedName>
</protein>
<evidence type="ECO:0000313" key="2">
    <source>
        <dbReference type="Proteomes" id="UP000001355"/>
    </source>
</evidence>
<organism evidence="1 2">
    <name type="scientific">Bacillus pumilus (strain SAFR-032)</name>
    <dbReference type="NCBI Taxonomy" id="315750"/>
    <lineage>
        <taxon>Bacteria</taxon>
        <taxon>Bacillati</taxon>
        <taxon>Bacillota</taxon>
        <taxon>Bacilli</taxon>
        <taxon>Bacillales</taxon>
        <taxon>Bacillaceae</taxon>
        <taxon>Bacillus</taxon>
    </lineage>
</organism>
<gene>
    <name evidence="1" type="ordered locus">BPUM_0125</name>
</gene>
<name>A0A0U2ITL5_BACP2</name>
<sequence length="67" mass="7719">MFGGCHVLIADGEKRKFHSPKKKYQSYNLLWLRISGSSEQYIQNRSGDGWTIEMNSFGHLSESKLLI</sequence>
<dbReference type="STRING" id="315750.BPUM_0125"/>
<dbReference type="AlphaFoldDB" id="A0A0U2ITL5"/>
<dbReference type="KEGG" id="bpu:BPUM_0125"/>
<keyword evidence="2" id="KW-1185">Reference proteome</keyword>
<proteinExistence type="predicted"/>
<dbReference type="Proteomes" id="UP000001355">
    <property type="component" value="Chromosome"/>
</dbReference>